<dbReference type="AlphaFoldDB" id="A0A5B7KB52"/>
<protein>
    <submittedName>
        <fullName evidence="2">Uncharacterized protein</fullName>
    </submittedName>
</protein>
<proteinExistence type="predicted"/>
<comment type="caution">
    <text evidence="2">The sequence shown here is derived from an EMBL/GenBank/DDBJ whole genome shotgun (WGS) entry which is preliminary data.</text>
</comment>
<organism evidence="2 3">
    <name type="scientific">Portunus trituberculatus</name>
    <name type="common">Swimming crab</name>
    <name type="synonym">Neptunus trituberculatus</name>
    <dbReference type="NCBI Taxonomy" id="210409"/>
    <lineage>
        <taxon>Eukaryota</taxon>
        <taxon>Metazoa</taxon>
        <taxon>Ecdysozoa</taxon>
        <taxon>Arthropoda</taxon>
        <taxon>Crustacea</taxon>
        <taxon>Multicrustacea</taxon>
        <taxon>Malacostraca</taxon>
        <taxon>Eumalacostraca</taxon>
        <taxon>Eucarida</taxon>
        <taxon>Decapoda</taxon>
        <taxon>Pleocyemata</taxon>
        <taxon>Brachyura</taxon>
        <taxon>Eubrachyura</taxon>
        <taxon>Portunoidea</taxon>
        <taxon>Portunidae</taxon>
        <taxon>Portuninae</taxon>
        <taxon>Portunus</taxon>
    </lineage>
</organism>
<gene>
    <name evidence="2" type="ORF">E2C01_099502</name>
</gene>
<keyword evidence="3" id="KW-1185">Reference proteome</keyword>
<accession>A0A5B7KB52</accession>
<evidence type="ECO:0000256" key="1">
    <source>
        <dbReference type="SAM" id="MobiDB-lite"/>
    </source>
</evidence>
<evidence type="ECO:0000313" key="3">
    <source>
        <dbReference type="Proteomes" id="UP000324222"/>
    </source>
</evidence>
<reference evidence="2 3" key="1">
    <citation type="submission" date="2019-05" db="EMBL/GenBank/DDBJ databases">
        <title>Another draft genome of Portunus trituberculatus and its Hox gene families provides insights of decapod evolution.</title>
        <authorList>
            <person name="Jeong J.-H."/>
            <person name="Song I."/>
            <person name="Kim S."/>
            <person name="Choi T."/>
            <person name="Kim D."/>
            <person name="Ryu S."/>
            <person name="Kim W."/>
        </authorList>
    </citation>
    <scope>NUCLEOTIDE SEQUENCE [LARGE SCALE GENOMIC DNA]</scope>
    <source>
        <tissue evidence="2">Muscle</tissue>
    </source>
</reference>
<sequence>MIIICFTGRCMGENGEGVREGRYWGGRSQRSIKEEQAAADLLAPTRVFVALYTVLYKGGGREEEEKEEEIEEKEEEEKEGRQER</sequence>
<dbReference type="EMBL" id="VSRR010138218">
    <property type="protein sequence ID" value="MPD03847.1"/>
    <property type="molecule type" value="Genomic_DNA"/>
</dbReference>
<dbReference type="Proteomes" id="UP000324222">
    <property type="component" value="Unassembled WGS sequence"/>
</dbReference>
<evidence type="ECO:0000313" key="2">
    <source>
        <dbReference type="EMBL" id="MPD03847.1"/>
    </source>
</evidence>
<name>A0A5B7KB52_PORTR</name>
<feature type="compositionally biased region" description="Acidic residues" evidence="1">
    <location>
        <begin position="62"/>
        <end position="77"/>
    </location>
</feature>
<feature type="region of interest" description="Disordered" evidence="1">
    <location>
        <begin position="60"/>
        <end position="84"/>
    </location>
</feature>